<dbReference type="GO" id="GO:0032259">
    <property type="term" value="P:methylation"/>
    <property type="evidence" value="ECO:0007669"/>
    <property type="project" value="UniProtKB-KW"/>
</dbReference>
<dbReference type="EC" id="2.1.1.-" evidence="2"/>
<dbReference type="EMBL" id="JBGUBD010000010">
    <property type="protein sequence ID" value="MFA9479620.1"/>
    <property type="molecule type" value="Genomic_DNA"/>
</dbReference>
<reference evidence="2 3" key="1">
    <citation type="submission" date="2024-08" db="EMBL/GenBank/DDBJ databases">
        <title>Whole-genome sequencing of halo(alkali)philic microorganisms from hypersaline lakes.</title>
        <authorList>
            <person name="Sorokin D.Y."/>
            <person name="Merkel A.Y."/>
            <person name="Messina E."/>
            <person name="Yakimov M."/>
        </authorList>
    </citation>
    <scope>NUCLEOTIDE SEQUENCE [LARGE SCALE GENOMIC DNA]</scope>
    <source>
        <strain evidence="2 3">AB-hyl4</strain>
    </source>
</reference>
<name>A0ABV4U930_9BACT</name>
<feature type="domain" description="Methyltransferase type 11" evidence="1">
    <location>
        <begin position="47"/>
        <end position="136"/>
    </location>
</feature>
<evidence type="ECO:0000259" key="1">
    <source>
        <dbReference type="Pfam" id="PF08241"/>
    </source>
</evidence>
<dbReference type="InterPro" id="IPR029063">
    <property type="entry name" value="SAM-dependent_MTases_sf"/>
</dbReference>
<dbReference type="CDD" id="cd02440">
    <property type="entry name" value="AdoMet_MTases"/>
    <property type="match status" value="1"/>
</dbReference>
<keyword evidence="3" id="KW-1185">Reference proteome</keyword>
<dbReference type="SUPFAM" id="SSF53335">
    <property type="entry name" value="S-adenosyl-L-methionine-dependent methyltransferases"/>
    <property type="match status" value="1"/>
</dbReference>
<evidence type="ECO:0000313" key="3">
    <source>
        <dbReference type="Proteomes" id="UP001575105"/>
    </source>
</evidence>
<dbReference type="RefSeq" id="WP_425346545.1">
    <property type="nucleotide sequence ID" value="NZ_JBGUBD010000010.1"/>
</dbReference>
<dbReference type="Gene3D" id="3.40.50.150">
    <property type="entry name" value="Vaccinia Virus protein VP39"/>
    <property type="match status" value="1"/>
</dbReference>
<evidence type="ECO:0000313" key="2">
    <source>
        <dbReference type="EMBL" id="MFA9479620.1"/>
    </source>
</evidence>
<dbReference type="GO" id="GO:0008168">
    <property type="term" value="F:methyltransferase activity"/>
    <property type="evidence" value="ECO:0007669"/>
    <property type="project" value="UniProtKB-KW"/>
</dbReference>
<proteinExistence type="predicted"/>
<protein>
    <submittedName>
        <fullName evidence="2">Class I SAM-dependent methyltransferase</fullName>
        <ecNumber evidence="2">2.1.1.-</ecNumber>
    </submittedName>
</protein>
<keyword evidence="2" id="KW-0808">Transferase</keyword>
<gene>
    <name evidence="2" type="ORF">ACERK3_15130</name>
</gene>
<sequence length="252" mass="27878">MPNYDQTFNARGNLYNEAMTICPAAREPERERLLARLQPCAGEVVVDAPAGGGYLAEGVAARGAEVVCIEPAARFAEAIAGRFTTHICPLTDMHLPDSQADKLGSLAGLHHLDADEVGCFFQQAWRVLKPGGRIVVADVKANTPTATFLNGPVDEWTETGHKGRFFDEGMFTEHLTAAGFEQIEETWDQFSWDYPDHETMVCFAWHLFGMTRATMEMVEAALTEHLKPWTDDAGTHMRWSLIYASAIKPAYA</sequence>
<dbReference type="InterPro" id="IPR013216">
    <property type="entry name" value="Methyltransf_11"/>
</dbReference>
<dbReference type="Proteomes" id="UP001575105">
    <property type="component" value="Unassembled WGS sequence"/>
</dbReference>
<comment type="caution">
    <text evidence="2">The sequence shown here is derived from an EMBL/GenBank/DDBJ whole genome shotgun (WGS) entry which is preliminary data.</text>
</comment>
<organism evidence="2 3">
    <name type="scientific">Natronomicrosphaera hydrolytica</name>
    <dbReference type="NCBI Taxonomy" id="3242702"/>
    <lineage>
        <taxon>Bacteria</taxon>
        <taxon>Pseudomonadati</taxon>
        <taxon>Planctomycetota</taxon>
        <taxon>Phycisphaerae</taxon>
        <taxon>Phycisphaerales</taxon>
        <taxon>Phycisphaeraceae</taxon>
        <taxon>Natronomicrosphaera</taxon>
    </lineage>
</organism>
<dbReference type="Pfam" id="PF08241">
    <property type="entry name" value="Methyltransf_11"/>
    <property type="match status" value="1"/>
</dbReference>
<accession>A0ABV4U930</accession>
<keyword evidence="2" id="KW-0489">Methyltransferase</keyword>